<evidence type="ECO:0000256" key="2">
    <source>
        <dbReference type="ARBA" id="ARBA00022737"/>
    </source>
</evidence>
<reference evidence="7 8" key="1">
    <citation type="submission" date="2018-06" db="EMBL/GenBank/DDBJ databases">
        <title>Comparative genomics reveals the genomic features of Rhizophagus irregularis, R. cerebriforme, R. diaphanum and Gigaspora rosea, and their symbiotic lifestyle signature.</title>
        <authorList>
            <person name="Morin E."/>
            <person name="San Clemente H."/>
            <person name="Chen E.C.H."/>
            <person name="De La Providencia I."/>
            <person name="Hainaut M."/>
            <person name="Kuo A."/>
            <person name="Kohler A."/>
            <person name="Murat C."/>
            <person name="Tang N."/>
            <person name="Roy S."/>
            <person name="Loubradou J."/>
            <person name="Henrissat B."/>
            <person name="Grigoriev I.V."/>
            <person name="Corradi N."/>
            <person name="Roux C."/>
            <person name="Martin F.M."/>
        </authorList>
    </citation>
    <scope>NUCLEOTIDE SEQUENCE [LARGE SCALE GENOMIC DNA]</scope>
    <source>
        <strain evidence="7 8">DAOM 227022</strain>
    </source>
</reference>
<keyword evidence="8" id="KW-1185">Reference proteome</keyword>
<feature type="domain" description="C2H2-type" evidence="6">
    <location>
        <begin position="63"/>
        <end position="88"/>
    </location>
</feature>
<dbReference type="AlphaFoldDB" id="A0A397T426"/>
<evidence type="ECO:0000256" key="5">
    <source>
        <dbReference type="PROSITE-ProRule" id="PRU00042"/>
    </source>
</evidence>
<dbReference type="Pfam" id="PF00096">
    <property type="entry name" value="zf-C2H2"/>
    <property type="match status" value="1"/>
</dbReference>
<dbReference type="SUPFAM" id="SSF57667">
    <property type="entry name" value="beta-beta-alpha zinc fingers"/>
    <property type="match status" value="2"/>
</dbReference>
<comment type="caution">
    <text evidence="7">The sequence shown here is derived from an EMBL/GenBank/DDBJ whole genome shotgun (WGS) entry which is preliminary data.</text>
</comment>
<keyword evidence="3 5" id="KW-0863">Zinc-finger</keyword>
<accession>A0A397T426</accession>
<evidence type="ECO:0000256" key="4">
    <source>
        <dbReference type="ARBA" id="ARBA00022833"/>
    </source>
</evidence>
<dbReference type="InterPro" id="IPR036236">
    <property type="entry name" value="Znf_C2H2_sf"/>
</dbReference>
<sequence length="88" mass="10280">MFVSQENDFSYNMLTNSMNLVNPRSYTADQRTLKCNEIGCSKEYNCYAKLKSHKVTHTNDKPYVCNVLGCNKRYKRSGELIKHQLDHL</sequence>
<organism evidence="7 8">
    <name type="scientific">Glomus cerebriforme</name>
    <dbReference type="NCBI Taxonomy" id="658196"/>
    <lineage>
        <taxon>Eukaryota</taxon>
        <taxon>Fungi</taxon>
        <taxon>Fungi incertae sedis</taxon>
        <taxon>Mucoromycota</taxon>
        <taxon>Glomeromycotina</taxon>
        <taxon>Glomeromycetes</taxon>
        <taxon>Glomerales</taxon>
        <taxon>Glomeraceae</taxon>
        <taxon>Glomus</taxon>
    </lineage>
</organism>
<evidence type="ECO:0000313" key="8">
    <source>
        <dbReference type="Proteomes" id="UP000265703"/>
    </source>
</evidence>
<dbReference type="OrthoDB" id="654211at2759"/>
<evidence type="ECO:0000313" key="7">
    <source>
        <dbReference type="EMBL" id="RIA91656.1"/>
    </source>
</evidence>
<evidence type="ECO:0000259" key="6">
    <source>
        <dbReference type="PROSITE" id="PS50157"/>
    </source>
</evidence>
<proteinExistence type="predicted"/>
<dbReference type="InterPro" id="IPR013087">
    <property type="entry name" value="Znf_C2H2_type"/>
</dbReference>
<evidence type="ECO:0000256" key="1">
    <source>
        <dbReference type="ARBA" id="ARBA00022723"/>
    </source>
</evidence>
<dbReference type="PROSITE" id="PS00028">
    <property type="entry name" value="ZINC_FINGER_C2H2_1"/>
    <property type="match status" value="2"/>
</dbReference>
<dbReference type="GO" id="GO:0005634">
    <property type="term" value="C:nucleus"/>
    <property type="evidence" value="ECO:0007669"/>
    <property type="project" value="UniProtKB-ARBA"/>
</dbReference>
<dbReference type="PANTHER" id="PTHR19818">
    <property type="entry name" value="ZINC FINGER PROTEIN ZIC AND GLI"/>
    <property type="match status" value="1"/>
</dbReference>
<dbReference type="GO" id="GO:0000978">
    <property type="term" value="F:RNA polymerase II cis-regulatory region sequence-specific DNA binding"/>
    <property type="evidence" value="ECO:0007669"/>
    <property type="project" value="TreeGrafter"/>
</dbReference>
<dbReference type="Proteomes" id="UP000265703">
    <property type="component" value="Unassembled WGS sequence"/>
</dbReference>
<dbReference type="PROSITE" id="PS50157">
    <property type="entry name" value="ZINC_FINGER_C2H2_2"/>
    <property type="match status" value="2"/>
</dbReference>
<dbReference type="Gene3D" id="3.30.160.60">
    <property type="entry name" value="Classic Zinc Finger"/>
    <property type="match status" value="2"/>
</dbReference>
<keyword evidence="4" id="KW-0862">Zinc</keyword>
<evidence type="ECO:0000256" key="3">
    <source>
        <dbReference type="ARBA" id="ARBA00022771"/>
    </source>
</evidence>
<dbReference type="SMART" id="SM00355">
    <property type="entry name" value="ZnF_C2H2"/>
    <property type="match status" value="2"/>
</dbReference>
<gene>
    <name evidence="7" type="ORF">C1645_767006</name>
</gene>
<dbReference type="EMBL" id="QKYT01000146">
    <property type="protein sequence ID" value="RIA91656.1"/>
    <property type="molecule type" value="Genomic_DNA"/>
</dbReference>
<keyword evidence="2" id="KW-0677">Repeat</keyword>
<dbReference type="GO" id="GO:0000981">
    <property type="term" value="F:DNA-binding transcription factor activity, RNA polymerase II-specific"/>
    <property type="evidence" value="ECO:0007669"/>
    <property type="project" value="TreeGrafter"/>
</dbReference>
<dbReference type="InterPro" id="IPR050329">
    <property type="entry name" value="GLI_C2H2-zinc-finger"/>
</dbReference>
<dbReference type="PANTHER" id="PTHR19818:SF139">
    <property type="entry name" value="PAIR-RULE PROTEIN ODD-PAIRED"/>
    <property type="match status" value="1"/>
</dbReference>
<dbReference type="STRING" id="658196.A0A397T426"/>
<protein>
    <recommendedName>
        <fullName evidence="6">C2H2-type domain-containing protein</fullName>
    </recommendedName>
</protein>
<name>A0A397T426_9GLOM</name>
<dbReference type="GO" id="GO:0008270">
    <property type="term" value="F:zinc ion binding"/>
    <property type="evidence" value="ECO:0007669"/>
    <property type="project" value="UniProtKB-KW"/>
</dbReference>
<feature type="domain" description="C2H2-type" evidence="6">
    <location>
        <begin position="33"/>
        <end position="62"/>
    </location>
</feature>
<feature type="non-terminal residue" evidence="7">
    <location>
        <position position="88"/>
    </location>
</feature>
<dbReference type="GO" id="GO:0045944">
    <property type="term" value="P:positive regulation of transcription by RNA polymerase II"/>
    <property type="evidence" value="ECO:0007669"/>
    <property type="project" value="UniProtKB-ARBA"/>
</dbReference>
<keyword evidence="1" id="KW-0479">Metal-binding</keyword>